<dbReference type="Gene3D" id="1.10.10.10">
    <property type="entry name" value="Winged helix-like DNA-binding domain superfamily/Winged helix DNA-binding domain"/>
    <property type="match status" value="1"/>
</dbReference>
<evidence type="ECO:0000256" key="7">
    <source>
        <dbReference type="ARBA" id="ARBA00049348"/>
    </source>
</evidence>
<dbReference type="Gene3D" id="1.10.10.60">
    <property type="entry name" value="Homeodomain-like"/>
    <property type="match status" value="1"/>
</dbReference>
<evidence type="ECO:0000256" key="6">
    <source>
        <dbReference type="ARBA" id="ARBA00023204"/>
    </source>
</evidence>
<dbReference type="SUPFAM" id="SSF46767">
    <property type="entry name" value="Methylated DNA-protein cysteine methyltransferase, C-terminal domain"/>
    <property type="match status" value="1"/>
</dbReference>
<dbReference type="PROSITE" id="PS00374">
    <property type="entry name" value="MGMT"/>
    <property type="match status" value="1"/>
</dbReference>
<evidence type="ECO:0000256" key="3">
    <source>
        <dbReference type="ARBA" id="ARBA00022679"/>
    </source>
</evidence>
<dbReference type="Proteomes" id="UP001161391">
    <property type="component" value="Unassembled WGS sequence"/>
</dbReference>
<evidence type="ECO:0000313" key="10">
    <source>
        <dbReference type="Proteomes" id="UP001161391"/>
    </source>
</evidence>
<dbReference type="Pfam" id="PF02805">
    <property type="entry name" value="Ada_Zn_binding"/>
    <property type="match status" value="1"/>
</dbReference>
<dbReference type="PANTHER" id="PTHR10815:SF5">
    <property type="entry name" value="METHYLATED-DNA--PROTEIN-CYSTEINE METHYLTRANSFERASE"/>
    <property type="match status" value="1"/>
</dbReference>
<dbReference type="GO" id="GO:0032259">
    <property type="term" value="P:methylation"/>
    <property type="evidence" value="ECO:0007669"/>
    <property type="project" value="UniProtKB-KW"/>
</dbReference>
<sequence length="346" mass="37549">MLMLSEPEIYQAFLSRTDVPGAIIGVRTTGVFCRTGCPARAPKFENCEFFDGAEAALRAGYRACKRCHPAGEDHALVRAVIALVEDSEDGRVDETALRAAGIDPSTARRRFKDRLGMSVADYARLRRLGLAAKAMADGASVIEAQLEAGFDSPSGFRSAYAKTFGQAPAKGTADPLFVDWLDMPVENGGGRMIVVADERALYLIEFVDRVKLPRQFERLRRIHGRAIVPGQTAVTQTIRREMEEYFAGVRRNFSVVIETAGTEFQSGVWDQLRTIPYGETWSYADLAVAIGNDKAVRAVASANGANGLAIVIPCHRVIASDGGLGGYAGGIDRKARLLALERAHLI</sequence>
<dbReference type="PIRSF" id="PIRSF000409">
    <property type="entry name" value="Ada"/>
    <property type="match status" value="1"/>
</dbReference>
<dbReference type="SUPFAM" id="SSF57884">
    <property type="entry name" value="Ada DNA repair protein, N-terminal domain (N-Ada 10)"/>
    <property type="match status" value="1"/>
</dbReference>
<keyword evidence="3" id="KW-0808">Transferase</keyword>
<dbReference type="InterPro" id="IPR018060">
    <property type="entry name" value="HTH_AraC"/>
</dbReference>
<dbReference type="InterPro" id="IPR035451">
    <property type="entry name" value="Ada-like_dom_sf"/>
</dbReference>
<protein>
    <submittedName>
        <fullName evidence="9">6-O-methylguanine DNA methyltransferase</fullName>
    </submittedName>
</protein>
<evidence type="ECO:0000256" key="4">
    <source>
        <dbReference type="ARBA" id="ARBA00022763"/>
    </source>
</evidence>
<dbReference type="InterPro" id="IPR016221">
    <property type="entry name" value="Bifunct_regulatory_prot_Ada"/>
</dbReference>
<keyword evidence="2 9" id="KW-0489">Methyltransferase</keyword>
<comment type="catalytic activity">
    <reaction evidence="7">
        <text>a 6-O-methyl-2'-deoxyguanosine in DNA + L-cysteinyl-[protein] = S-methyl-L-cysteinyl-[protein] + a 2'-deoxyguanosine in DNA</text>
        <dbReference type="Rhea" id="RHEA:24000"/>
        <dbReference type="Rhea" id="RHEA-COMP:10131"/>
        <dbReference type="Rhea" id="RHEA-COMP:10132"/>
        <dbReference type="Rhea" id="RHEA-COMP:11367"/>
        <dbReference type="Rhea" id="RHEA-COMP:11368"/>
        <dbReference type="ChEBI" id="CHEBI:29950"/>
        <dbReference type="ChEBI" id="CHEBI:82612"/>
        <dbReference type="ChEBI" id="CHEBI:85445"/>
        <dbReference type="ChEBI" id="CHEBI:85448"/>
        <dbReference type="EC" id="2.1.1.63"/>
    </reaction>
</comment>
<dbReference type="SMART" id="SM00342">
    <property type="entry name" value="HTH_ARAC"/>
    <property type="match status" value="1"/>
</dbReference>
<reference evidence="9" key="1">
    <citation type="journal article" date="2014" name="Int. J. Syst. Evol. Microbiol.">
        <title>Complete genome of a new Firmicutes species belonging to the dominant human colonic microbiota ('Ruminococcus bicirculans') reveals two chromosomes and a selective capacity to utilize plant glucans.</title>
        <authorList>
            <consortium name="NISC Comparative Sequencing Program"/>
            <person name="Wegmann U."/>
            <person name="Louis P."/>
            <person name="Goesmann A."/>
            <person name="Henrissat B."/>
            <person name="Duncan S.H."/>
            <person name="Flint H.J."/>
        </authorList>
    </citation>
    <scope>NUCLEOTIDE SEQUENCE</scope>
    <source>
        <strain evidence="9">NBRC 108219</strain>
    </source>
</reference>
<dbReference type="InterPro" id="IPR036217">
    <property type="entry name" value="MethylDNA_cys_MeTrfase_DNAb"/>
</dbReference>
<comment type="caution">
    <text evidence="9">The sequence shown here is derived from an EMBL/GenBank/DDBJ whole genome shotgun (WGS) entry which is preliminary data.</text>
</comment>
<evidence type="ECO:0000313" key="9">
    <source>
        <dbReference type="EMBL" id="GLQ24187.1"/>
    </source>
</evidence>
<name>A0ABQ5VCQ2_9PROT</name>
<proteinExistence type="predicted"/>
<evidence type="ECO:0000256" key="5">
    <source>
        <dbReference type="ARBA" id="ARBA00023159"/>
    </source>
</evidence>
<keyword evidence="6" id="KW-0234">DNA repair</keyword>
<dbReference type="InterPro" id="IPR004026">
    <property type="entry name" value="Ada_DNA_repair_Zn-bd"/>
</dbReference>
<dbReference type="EMBL" id="BSNK01000002">
    <property type="protein sequence ID" value="GLQ24187.1"/>
    <property type="molecule type" value="Genomic_DNA"/>
</dbReference>
<dbReference type="PANTHER" id="PTHR10815">
    <property type="entry name" value="METHYLATED-DNA--PROTEIN-CYSTEINE METHYLTRANSFERASE"/>
    <property type="match status" value="1"/>
</dbReference>
<dbReference type="GO" id="GO:0008168">
    <property type="term" value="F:methyltransferase activity"/>
    <property type="evidence" value="ECO:0007669"/>
    <property type="project" value="UniProtKB-KW"/>
</dbReference>
<reference evidence="9" key="2">
    <citation type="submission" date="2023-01" db="EMBL/GenBank/DDBJ databases">
        <title>Draft genome sequence of Algimonas ampicilliniresistens strain NBRC 108219.</title>
        <authorList>
            <person name="Sun Q."/>
            <person name="Mori K."/>
        </authorList>
    </citation>
    <scope>NUCLEOTIDE SEQUENCE</scope>
    <source>
        <strain evidence="9">NBRC 108219</strain>
    </source>
</reference>
<dbReference type="InterPro" id="IPR036388">
    <property type="entry name" value="WH-like_DNA-bd_sf"/>
</dbReference>
<evidence type="ECO:0000259" key="8">
    <source>
        <dbReference type="PROSITE" id="PS01124"/>
    </source>
</evidence>
<dbReference type="InterPro" id="IPR036631">
    <property type="entry name" value="MGMT_N_sf"/>
</dbReference>
<dbReference type="NCBIfam" id="TIGR00589">
    <property type="entry name" value="ogt"/>
    <property type="match status" value="1"/>
</dbReference>
<keyword evidence="10" id="KW-1185">Reference proteome</keyword>
<dbReference type="SUPFAM" id="SSF53155">
    <property type="entry name" value="Methylated DNA-protein cysteine methyltransferase domain"/>
    <property type="match status" value="1"/>
</dbReference>
<keyword evidence="5" id="KW-0010">Activator</keyword>
<gene>
    <name evidence="9" type="ORF">GCM10007853_20610</name>
</gene>
<comment type="catalytic activity">
    <reaction evidence="1">
        <text>a 4-O-methyl-thymidine in DNA + L-cysteinyl-[protein] = a thymidine in DNA + S-methyl-L-cysteinyl-[protein]</text>
        <dbReference type="Rhea" id="RHEA:53428"/>
        <dbReference type="Rhea" id="RHEA-COMP:10131"/>
        <dbReference type="Rhea" id="RHEA-COMP:10132"/>
        <dbReference type="Rhea" id="RHEA-COMP:13555"/>
        <dbReference type="Rhea" id="RHEA-COMP:13556"/>
        <dbReference type="ChEBI" id="CHEBI:29950"/>
        <dbReference type="ChEBI" id="CHEBI:82612"/>
        <dbReference type="ChEBI" id="CHEBI:137386"/>
        <dbReference type="ChEBI" id="CHEBI:137387"/>
        <dbReference type="EC" id="2.1.1.63"/>
    </reaction>
</comment>
<dbReference type="CDD" id="cd06445">
    <property type="entry name" value="ATase"/>
    <property type="match status" value="1"/>
</dbReference>
<dbReference type="PROSITE" id="PS01124">
    <property type="entry name" value="HTH_ARAC_FAMILY_2"/>
    <property type="match status" value="1"/>
</dbReference>
<dbReference type="InterPro" id="IPR014048">
    <property type="entry name" value="MethylDNA_cys_MeTrfase_DNA-bd"/>
</dbReference>
<evidence type="ECO:0000256" key="2">
    <source>
        <dbReference type="ARBA" id="ARBA00022603"/>
    </source>
</evidence>
<keyword evidence="4" id="KW-0227">DNA damage</keyword>
<organism evidence="9 10">
    <name type="scientific">Algimonas ampicilliniresistens</name>
    <dbReference type="NCBI Taxonomy" id="1298735"/>
    <lineage>
        <taxon>Bacteria</taxon>
        <taxon>Pseudomonadati</taxon>
        <taxon>Pseudomonadota</taxon>
        <taxon>Alphaproteobacteria</taxon>
        <taxon>Maricaulales</taxon>
        <taxon>Robiginitomaculaceae</taxon>
        <taxon>Algimonas</taxon>
    </lineage>
</organism>
<dbReference type="Pfam" id="PF12833">
    <property type="entry name" value="HTH_18"/>
    <property type="match status" value="1"/>
</dbReference>
<evidence type="ECO:0000256" key="1">
    <source>
        <dbReference type="ARBA" id="ARBA00001286"/>
    </source>
</evidence>
<dbReference type="RefSeq" id="WP_284390358.1">
    <property type="nucleotide sequence ID" value="NZ_BSNK01000002.1"/>
</dbReference>
<dbReference type="InterPro" id="IPR001497">
    <property type="entry name" value="MethylDNA_cys_MeTrfase_AS"/>
</dbReference>
<dbReference type="Gene3D" id="3.40.10.10">
    <property type="entry name" value="DNA Methylphosphotriester Repair Domain"/>
    <property type="match status" value="1"/>
</dbReference>
<dbReference type="Pfam" id="PF01035">
    <property type="entry name" value="DNA_binding_1"/>
    <property type="match status" value="1"/>
</dbReference>
<feature type="domain" description="HTH araC/xylS-type" evidence="8">
    <location>
        <begin position="77"/>
        <end position="174"/>
    </location>
</feature>
<accession>A0ABQ5VCQ2</accession>
<dbReference type="Gene3D" id="3.30.160.70">
    <property type="entry name" value="Methylated DNA-protein cysteine methyltransferase domain"/>
    <property type="match status" value="1"/>
</dbReference>